<dbReference type="GO" id="GO:0046491">
    <property type="term" value="P:L-methylmalonyl-CoA metabolic process"/>
    <property type="evidence" value="ECO:0007669"/>
    <property type="project" value="TreeGrafter"/>
</dbReference>
<feature type="domain" description="VOC" evidence="2">
    <location>
        <begin position="9"/>
        <end position="142"/>
    </location>
</feature>
<dbReference type="InterPro" id="IPR051785">
    <property type="entry name" value="MMCE/EMCE_epimerase"/>
</dbReference>
<protein>
    <recommendedName>
        <fullName evidence="2">VOC domain-containing protein</fullName>
    </recommendedName>
</protein>
<dbReference type="PANTHER" id="PTHR43048">
    <property type="entry name" value="METHYLMALONYL-COA EPIMERASE"/>
    <property type="match status" value="1"/>
</dbReference>
<dbReference type="EMBL" id="DF820469">
    <property type="protein sequence ID" value="GAK58946.1"/>
    <property type="molecule type" value="Genomic_DNA"/>
</dbReference>
<reference evidence="3" key="1">
    <citation type="journal article" date="2015" name="PeerJ">
        <title>First genomic representation of candidate bacterial phylum KSB3 points to enhanced environmental sensing as a trigger of wastewater bulking.</title>
        <authorList>
            <person name="Sekiguchi Y."/>
            <person name="Ohashi A."/>
            <person name="Parks D.H."/>
            <person name="Yamauchi T."/>
            <person name="Tyson G.W."/>
            <person name="Hugenholtz P."/>
        </authorList>
    </citation>
    <scope>NUCLEOTIDE SEQUENCE [LARGE SCALE GENOMIC DNA]</scope>
</reference>
<evidence type="ECO:0000313" key="3">
    <source>
        <dbReference type="EMBL" id="GAK58946.1"/>
    </source>
</evidence>
<evidence type="ECO:0000256" key="1">
    <source>
        <dbReference type="ARBA" id="ARBA00022723"/>
    </source>
</evidence>
<dbReference type="HOGENOM" id="CLU_975426_0_0_0"/>
<dbReference type="Pfam" id="PF00903">
    <property type="entry name" value="Glyoxalase"/>
    <property type="match status" value="2"/>
</dbReference>
<dbReference type="AlphaFoldDB" id="A0A081C2Z1"/>
<dbReference type="eggNOG" id="COG0346">
    <property type="taxonomic scope" value="Bacteria"/>
</dbReference>
<dbReference type="Proteomes" id="UP000030661">
    <property type="component" value="Unassembled WGS sequence"/>
</dbReference>
<dbReference type="InterPro" id="IPR037523">
    <property type="entry name" value="VOC_core"/>
</dbReference>
<accession>A0A081C2Z1</accession>
<dbReference type="SUPFAM" id="SSF54593">
    <property type="entry name" value="Glyoxalase/Bleomycin resistance protein/Dihydroxybiphenyl dioxygenase"/>
    <property type="match status" value="2"/>
</dbReference>
<dbReference type="CDD" id="cd06587">
    <property type="entry name" value="VOC"/>
    <property type="match status" value="1"/>
</dbReference>
<evidence type="ECO:0000313" key="4">
    <source>
        <dbReference type="Proteomes" id="UP000030661"/>
    </source>
</evidence>
<dbReference type="GO" id="GO:0046872">
    <property type="term" value="F:metal ion binding"/>
    <property type="evidence" value="ECO:0007669"/>
    <property type="project" value="UniProtKB-KW"/>
</dbReference>
<sequence length="285" mass="31806">MLLAGNLQGGQHLGIPVLDIEQAKAWYTQKLGFTVIHEPRVATTEGEIKVAFLKLGNMTLECYQLVGKELEEIRTRGHGHIDHFTIDVLDIDQALCDALQNGVELDDSTPDGPILTPTFWSQGAKYVMLKGPMGEKVELNQRLDLNPARRSEMLGGWSHLGIPVINLEKSKTFYQQFGFHEIMCAEIPVNGDAIKAAMIQKEDFIIELYQLVGAELAEIATRKDGHIDHIALNVVDIDQAYVELQAAGMKMIEDAPVYIDFWGNGSKYFNVRGPDGEKLEFNQIL</sequence>
<keyword evidence="4" id="KW-1185">Reference proteome</keyword>
<dbReference type="GO" id="GO:0004493">
    <property type="term" value="F:methylmalonyl-CoA epimerase activity"/>
    <property type="evidence" value="ECO:0007669"/>
    <property type="project" value="TreeGrafter"/>
</dbReference>
<proteinExistence type="predicted"/>
<keyword evidence="1" id="KW-0479">Metal-binding</keyword>
<gene>
    <name evidence="3" type="ORF">U27_05921</name>
</gene>
<dbReference type="PROSITE" id="PS51819">
    <property type="entry name" value="VOC"/>
    <property type="match status" value="2"/>
</dbReference>
<organism evidence="3">
    <name type="scientific">Vecturithrix granuli</name>
    <dbReference type="NCBI Taxonomy" id="1499967"/>
    <lineage>
        <taxon>Bacteria</taxon>
        <taxon>Candidatus Moduliflexota</taxon>
        <taxon>Candidatus Vecturitrichia</taxon>
        <taxon>Candidatus Vecturitrichales</taxon>
        <taxon>Candidatus Vecturitrichaceae</taxon>
        <taxon>Candidatus Vecturithrix</taxon>
    </lineage>
</organism>
<feature type="domain" description="VOC" evidence="2">
    <location>
        <begin position="156"/>
        <end position="284"/>
    </location>
</feature>
<dbReference type="Gene3D" id="3.10.180.10">
    <property type="entry name" value="2,3-Dihydroxybiphenyl 1,2-Dioxygenase, domain 1"/>
    <property type="match status" value="2"/>
</dbReference>
<evidence type="ECO:0000259" key="2">
    <source>
        <dbReference type="PROSITE" id="PS51819"/>
    </source>
</evidence>
<dbReference type="STRING" id="1499967.U27_05921"/>
<name>A0A081C2Z1_VECG1</name>
<dbReference type="PANTHER" id="PTHR43048:SF3">
    <property type="entry name" value="METHYLMALONYL-COA EPIMERASE, MITOCHONDRIAL"/>
    <property type="match status" value="1"/>
</dbReference>
<dbReference type="InterPro" id="IPR029068">
    <property type="entry name" value="Glyas_Bleomycin-R_OHBP_Dase"/>
</dbReference>
<dbReference type="InterPro" id="IPR004360">
    <property type="entry name" value="Glyas_Fos-R_dOase_dom"/>
</dbReference>